<evidence type="ECO:0000256" key="5">
    <source>
        <dbReference type="SAM" id="Phobius"/>
    </source>
</evidence>
<accession>A0A6J6EYW9</accession>
<organism evidence="7">
    <name type="scientific">freshwater metagenome</name>
    <dbReference type="NCBI Taxonomy" id="449393"/>
    <lineage>
        <taxon>unclassified sequences</taxon>
        <taxon>metagenomes</taxon>
        <taxon>ecological metagenomes</taxon>
    </lineage>
</organism>
<evidence type="ECO:0000256" key="2">
    <source>
        <dbReference type="ARBA" id="ARBA00022692"/>
    </source>
</evidence>
<evidence type="ECO:0000259" key="6">
    <source>
        <dbReference type="Pfam" id="PF00892"/>
    </source>
</evidence>
<feature type="transmembrane region" description="Helical" evidence="5">
    <location>
        <begin position="34"/>
        <end position="54"/>
    </location>
</feature>
<dbReference type="PANTHER" id="PTHR32322:SF2">
    <property type="entry name" value="EAMA DOMAIN-CONTAINING PROTEIN"/>
    <property type="match status" value="1"/>
</dbReference>
<feature type="transmembrane region" description="Helical" evidence="5">
    <location>
        <begin position="170"/>
        <end position="193"/>
    </location>
</feature>
<evidence type="ECO:0000256" key="4">
    <source>
        <dbReference type="ARBA" id="ARBA00023136"/>
    </source>
</evidence>
<feature type="transmembrane region" description="Helical" evidence="5">
    <location>
        <begin position="92"/>
        <end position="109"/>
    </location>
</feature>
<keyword evidence="4 5" id="KW-0472">Membrane</keyword>
<feature type="transmembrane region" description="Helical" evidence="5">
    <location>
        <begin position="140"/>
        <end position="158"/>
    </location>
</feature>
<dbReference type="GO" id="GO:0016020">
    <property type="term" value="C:membrane"/>
    <property type="evidence" value="ECO:0007669"/>
    <property type="project" value="UniProtKB-SubCell"/>
</dbReference>
<gene>
    <name evidence="7" type="ORF">UFOPK1767_00233</name>
</gene>
<dbReference type="InterPro" id="IPR000620">
    <property type="entry name" value="EamA_dom"/>
</dbReference>
<keyword evidence="3 5" id="KW-1133">Transmembrane helix</keyword>
<dbReference type="SUPFAM" id="SSF103481">
    <property type="entry name" value="Multidrug resistance efflux transporter EmrE"/>
    <property type="match status" value="1"/>
</dbReference>
<dbReference type="PANTHER" id="PTHR32322">
    <property type="entry name" value="INNER MEMBRANE TRANSPORTER"/>
    <property type="match status" value="1"/>
</dbReference>
<evidence type="ECO:0000256" key="1">
    <source>
        <dbReference type="ARBA" id="ARBA00004141"/>
    </source>
</evidence>
<feature type="transmembrane region" description="Helical" evidence="5">
    <location>
        <begin position="228"/>
        <end position="250"/>
    </location>
</feature>
<feature type="transmembrane region" description="Helical" evidence="5">
    <location>
        <begin position="116"/>
        <end position="134"/>
    </location>
</feature>
<feature type="domain" description="EamA" evidence="6">
    <location>
        <begin position="141"/>
        <end position="270"/>
    </location>
</feature>
<evidence type="ECO:0000313" key="7">
    <source>
        <dbReference type="EMBL" id="CAB4579854.1"/>
    </source>
</evidence>
<dbReference type="EMBL" id="CAEZTZ010000016">
    <property type="protein sequence ID" value="CAB4579854.1"/>
    <property type="molecule type" value="Genomic_DNA"/>
</dbReference>
<evidence type="ECO:0000256" key="3">
    <source>
        <dbReference type="ARBA" id="ARBA00022989"/>
    </source>
</evidence>
<feature type="transmembrane region" description="Helical" evidence="5">
    <location>
        <begin position="256"/>
        <end position="272"/>
    </location>
</feature>
<dbReference type="Pfam" id="PF00892">
    <property type="entry name" value="EamA"/>
    <property type="match status" value="1"/>
</dbReference>
<feature type="transmembrane region" description="Helical" evidence="5">
    <location>
        <begin position="66"/>
        <end position="86"/>
    </location>
</feature>
<dbReference type="InterPro" id="IPR037185">
    <property type="entry name" value="EmrE-like"/>
</dbReference>
<feature type="transmembrane region" description="Helical" evidence="5">
    <location>
        <begin position="199"/>
        <end position="221"/>
    </location>
</feature>
<protein>
    <submittedName>
        <fullName evidence="7">Unannotated protein</fullName>
    </submittedName>
</protein>
<proteinExistence type="predicted"/>
<reference evidence="7" key="1">
    <citation type="submission" date="2020-05" db="EMBL/GenBank/DDBJ databases">
        <authorList>
            <person name="Chiriac C."/>
            <person name="Salcher M."/>
            <person name="Ghai R."/>
            <person name="Kavagutti S V."/>
        </authorList>
    </citation>
    <scope>NUCLEOTIDE SEQUENCE</scope>
</reference>
<keyword evidence="2 5" id="KW-0812">Transmembrane</keyword>
<sequence length="281" mass="29302">MKSQAVPGWVFAVAAMAILQFAAAVTTQLYPIVGPAGAGWLRLVGGAIIFLALVRPDFRSYGQSNLRLLIGLGLATALMTISFQFAVATIGLSMTVPIQFLGPLTVGVLRAKKRSHIWWPVIALVGVIAVTQPWKGSIDPWGVMWALLAGCGWALYIVMTQAAGDRVSGFRALAVTIPVAAIAATFVGLPSAWGHLDLWVVLAGLGLGLLMPVIPFALELVALQRLTAAAFGTLSAGEPALAAIFGVTLLGEQLDFVQVVGIGIVIIAAVTAERTGRRAVG</sequence>
<dbReference type="AlphaFoldDB" id="A0A6J6EYW9"/>
<name>A0A6J6EYW9_9ZZZZ</name>
<dbReference type="InterPro" id="IPR050638">
    <property type="entry name" value="AA-Vitamin_Transporters"/>
</dbReference>
<comment type="subcellular location">
    <subcellularLocation>
        <location evidence="1">Membrane</location>
        <topology evidence="1">Multi-pass membrane protein</topology>
    </subcellularLocation>
</comment>